<name>F4RDT5_MELLP</name>
<proteinExistence type="predicted"/>
<sequence length="460" mass="51690">MHDTNQMETNSTHPEEEYVFPVPNTIEIYDLDRRRMDDYVHAFGAHQQGYRTRIGHSTAGSHVCHYDCYRGGYPRGGQAVVGTTRSLRIGCQFRLSARFLPNQMCWLLIHTHLKHNHPHDPNVKPRKKPPAPDPILPHPYHLNLDANLEDPSSFPLPSTSTSKPDDTAAPTPNPSTTLYQPSDEIITHLLQKTTNNLTKRLQSLTPHRRHEAIQKIEAILMDQESSTPPREQPSTVNPSPIVQDVINTYHQSPNTVSPNLFLPETEVMQSLMLTDHVTSPEQPIEELNDPSINSIIDDFFGTSEFTKSTFNIEDLLFADAPPAPTHCTPPSSSPLPLTTSITNVPLAATTGATAALVTERERREQQLQLPASLPSPTGRLTRNRTRELAQKAAFEKSVLKELLAKYSIHRWLEPFVLNIREHWPFNTSAHSASIWPVPIFRYLNSVAFGSAFARLKPHTG</sequence>
<feature type="compositionally biased region" description="Low complexity" evidence="1">
    <location>
        <begin position="151"/>
        <end position="162"/>
    </location>
</feature>
<accession>F4RDT5</accession>
<organism evidence="3">
    <name type="scientific">Melampsora larici-populina (strain 98AG31 / pathotype 3-4-7)</name>
    <name type="common">Poplar leaf rust fungus</name>
    <dbReference type="NCBI Taxonomy" id="747676"/>
    <lineage>
        <taxon>Eukaryota</taxon>
        <taxon>Fungi</taxon>
        <taxon>Dikarya</taxon>
        <taxon>Basidiomycota</taxon>
        <taxon>Pucciniomycotina</taxon>
        <taxon>Pucciniomycetes</taxon>
        <taxon>Pucciniales</taxon>
        <taxon>Melampsoraceae</taxon>
        <taxon>Melampsora</taxon>
    </lineage>
</organism>
<reference evidence="3" key="1">
    <citation type="journal article" date="2011" name="Proc. Natl. Acad. Sci. U.S.A.">
        <title>Obligate biotrophy features unraveled by the genomic analysis of rust fungi.</title>
        <authorList>
            <person name="Duplessis S."/>
            <person name="Cuomo C.A."/>
            <person name="Lin Y.-C."/>
            <person name="Aerts A."/>
            <person name="Tisserant E."/>
            <person name="Veneault-Fourrey C."/>
            <person name="Joly D.L."/>
            <person name="Hacquard S."/>
            <person name="Amselem J."/>
            <person name="Cantarel B.L."/>
            <person name="Chiu R."/>
            <person name="Coutinho P.M."/>
            <person name="Feau N."/>
            <person name="Field M."/>
            <person name="Frey P."/>
            <person name="Gelhaye E."/>
            <person name="Goldberg J."/>
            <person name="Grabherr M.G."/>
            <person name="Kodira C.D."/>
            <person name="Kohler A."/>
            <person name="Kuees U."/>
            <person name="Lindquist E.A."/>
            <person name="Lucas S.M."/>
            <person name="Mago R."/>
            <person name="Mauceli E."/>
            <person name="Morin E."/>
            <person name="Murat C."/>
            <person name="Pangilinan J.L."/>
            <person name="Park R."/>
            <person name="Pearson M."/>
            <person name="Quesneville H."/>
            <person name="Rouhier N."/>
            <person name="Sakthikumar S."/>
            <person name="Salamov A.A."/>
            <person name="Schmutz J."/>
            <person name="Selles B."/>
            <person name="Shapiro H."/>
            <person name="Tanguay P."/>
            <person name="Tuskan G.A."/>
            <person name="Henrissat B."/>
            <person name="Van de Peer Y."/>
            <person name="Rouze P."/>
            <person name="Ellis J.G."/>
            <person name="Dodds P.N."/>
            <person name="Schein J.E."/>
            <person name="Zhong S."/>
            <person name="Hamelin R.C."/>
            <person name="Grigoriev I.V."/>
            <person name="Szabo L.J."/>
            <person name="Martin F."/>
        </authorList>
    </citation>
    <scope>NUCLEOTIDE SEQUENCE [LARGE SCALE GENOMIC DNA]</scope>
    <source>
        <strain evidence="3">98AG31 / pathotype 3-4-7</strain>
    </source>
</reference>
<protein>
    <recommendedName>
        <fullName evidence="4">FAR1 domain-containing protein</fullName>
    </recommendedName>
</protein>
<dbReference type="STRING" id="747676.F4RDT5"/>
<gene>
    <name evidence="2" type="ORF">MELLADRAFT_77137</name>
</gene>
<dbReference type="GeneID" id="18932892"/>
<dbReference type="EMBL" id="GL883097">
    <property type="protein sequence ID" value="EGG09553.1"/>
    <property type="molecule type" value="Genomic_DNA"/>
</dbReference>
<keyword evidence="3" id="KW-1185">Reference proteome</keyword>
<dbReference type="Proteomes" id="UP000001072">
    <property type="component" value="Unassembled WGS sequence"/>
</dbReference>
<feature type="region of interest" description="Disordered" evidence="1">
    <location>
        <begin position="116"/>
        <end position="181"/>
    </location>
</feature>
<evidence type="ECO:0008006" key="4">
    <source>
        <dbReference type="Google" id="ProtNLM"/>
    </source>
</evidence>
<dbReference type="AlphaFoldDB" id="F4RDT5"/>
<evidence type="ECO:0000256" key="1">
    <source>
        <dbReference type="SAM" id="MobiDB-lite"/>
    </source>
</evidence>
<dbReference type="InParanoid" id="F4RDT5"/>
<dbReference type="VEuPathDB" id="FungiDB:MELLADRAFT_77137"/>
<dbReference type="HOGENOM" id="CLU_594566_0_0_1"/>
<dbReference type="RefSeq" id="XP_007407280.1">
    <property type="nucleotide sequence ID" value="XM_007407218.1"/>
</dbReference>
<dbReference type="KEGG" id="mlr:MELLADRAFT_77137"/>
<evidence type="ECO:0000313" key="2">
    <source>
        <dbReference type="EMBL" id="EGG09553.1"/>
    </source>
</evidence>
<evidence type="ECO:0000313" key="3">
    <source>
        <dbReference type="Proteomes" id="UP000001072"/>
    </source>
</evidence>